<dbReference type="InterPro" id="IPR029058">
    <property type="entry name" value="AB_hydrolase_fold"/>
</dbReference>
<name>X0QIY5_9LACO</name>
<dbReference type="Proteomes" id="UP000051236">
    <property type="component" value="Unassembled WGS sequence"/>
</dbReference>
<dbReference type="InterPro" id="IPR051044">
    <property type="entry name" value="MAG_DAG_Lipase"/>
</dbReference>
<dbReference type="SUPFAM" id="SSF53474">
    <property type="entry name" value="alpha/beta-Hydrolases"/>
    <property type="match status" value="1"/>
</dbReference>
<dbReference type="InterPro" id="IPR022742">
    <property type="entry name" value="Hydrolase_4"/>
</dbReference>
<dbReference type="RefSeq" id="WP_035450938.1">
    <property type="nucleotide sequence ID" value="NZ_AZGA01000057.1"/>
</dbReference>
<dbReference type="PATRIC" id="fig|1423734.3.peg.3220"/>
<evidence type="ECO:0000313" key="3">
    <source>
        <dbReference type="Proteomes" id="UP000051236"/>
    </source>
</evidence>
<accession>X0QIY5</accession>
<feature type="domain" description="Serine aminopeptidase S33" evidence="1">
    <location>
        <begin position="29"/>
        <end position="290"/>
    </location>
</feature>
<dbReference type="Pfam" id="PF12146">
    <property type="entry name" value="Hydrolase_4"/>
    <property type="match status" value="1"/>
</dbReference>
<comment type="caution">
    <text evidence="2">The sequence shown here is derived from an EMBL/GenBank/DDBJ whole genome shotgun (WGS) entry which is preliminary data.</text>
</comment>
<sequence length="311" mass="35243">MKTEVNSFLSSDGKHRLPTVTWLPETGVKPKAILQIVYGMAEYAQRYEPVAEYFTSQGFIVATHDHLGHGGAVRSDKEYGYFGPKGAEHLIADTYARTQQLQDHYPNTPIYLLGHSMGSIIAALYMAQHWYAVHGLILMGSVYLPPILPPLMPLIRLKARITGRQPDRLLNAAAFGPYSRRFDHHDFFSWLSSDADSVARYEADPKLGFTFTTNGFLTLFTLLTDQEKMQWYRQLPKDFPILVTSGQLDAVGDFGKEPKTIAENLTHDGFVNVLEKQWPDLRHELFFEKDKPAVEAYLANWMLANLGNHPL</sequence>
<dbReference type="PANTHER" id="PTHR11614">
    <property type="entry name" value="PHOSPHOLIPASE-RELATED"/>
    <property type="match status" value="1"/>
</dbReference>
<evidence type="ECO:0000259" key="1">
    <source>
        <dbReference type="Pfam" id="PF12146"/>
    </source>
</evidence>
<dbReference type="AlphaFoldDB" id="X0QIY5"/>
<dbReference type="OrthoDB" id="9806902at2"/>
<evidence type="ECO:0000313" key="2">
    <source>
        <dbReference type="EMBL" id="KRM33091.1"/>
    </source>
</evidence>
<dbReference type="STRING" id="1423734.FC83_GL003172"/>
<protein>
    <recommendedName>
        <fullName evidence="1">Serine aminopeptidase S33 domain-containing protein</fullName>
    </recommendedName>
</protein>
<dbReference type="EMBL" id="AZGA01000057">
    <property type="protein sequence ID" value="KRM33091.1"/>
    <property type="molecule type" value="Genomic_DNA"/>
</dbReference>
<organism evidence="2 3">
    <name type="scientific">Agrilactobacillus composti DSM 18527 = JCM 14202</name>
    <dbReference type="NCBI Taxonomy" id="1423734"/>
    <lineage>
        <taxon>Bacteria</taxon>
        <taxon>Bacillati</taxon>
        <taxon>Bacillota</taxon>
        <taxon>Bacilli</taxon>
        <taxon>Lactobacillales</taxon>
        <taxon>Lactobacillaceae</taxon>
        <taxon>Agrilactobacillus</taxon>
    </lineage>
</organism>
<proteinExistence type="predicted"/>
<keyword evidence="3" id="KW-1185">Reference proteome</keyword>
<dbReference type="Gene3D" id="3.40.50.1820">
    <property type="entry name" value="alpha/beta hydrolase"/>
    <property type="match status" value="1"/>
</dbReference>
<dbReference type="eggNOG" id="COG2267">
    <property type="taxonomic scope" value="Bacteria"/>
</dbReference>
<gene>
    <name evidence="2" type="ORF">FC83_GL003172</name>
</gene>
<reference evidence="2 3" key="1">
    <citation type="journal article" date="2015" name="Genome Announc.">
        <title>Expanding the biotechnology potential of lactobacilli through comparative genomics of 213 strains and associated genera.</title>
        <authorList>
            <person name="Sun Z."/>
            <person name="Harris H.M."/>
            <person name="McCann A."/>
            <person name="Guo C."/>
            <person name="Argimon S."/>
            <person name="Zhang W."/>
            <person name="Yang X."/>
            <person name="Jeffery I.B."/>
            <person name="Cooney J.C."/>
            <person name="Kagawa T.F."/>
            <person name="Liu W."/>
            <person name="Song Y."/>
            <person name="Salvetti E."/>
            <person name="Wrobel A."/>
            <person name="Rasinkangas P."/>
            <person name="Parkhill J."/>
            <person name="Rea M.C."/>
            <person name="O'Sullivan O."/>
            <person name="Ritari J."/>
            <person name="Douillard F.P."/>
            <person name="Paul Ross R."/>
            <person name="Yang R."/>
            <person name="Briner A.E."/>
            <person name="Felis G.E."/>
            <person name="de Vos W.M."/>
            <person name="Barrangou R."/>
            <person name="Klaenhammer T.R."/>
            <person name="Caufield P.W."/>
            <person name="Cui Y."/>
            <person name="Zhang H."/>
            <person name="O'Toole P.W."/>
        </authorList>
    </citation>
    <scope>NUCLEOTIDE SEQUENCE [LARGE SCALE GENOMIC DNA]</scope>
    <source>
        <strain evidence="2 3">DSM 18527</strain>
    </source>
</reference>